<gene>
    <name evidence="2" type="ORF">HO133_002435</name>
</gene>
<organism evidence="2 3">
    <name type="scientific">Letharia lupina</name>
    <dbReference type="NCBI Taxonomy" id="560253"/>
    <lineage>
        <taxon>Eukaryota</taxon>
        <taxon>Fungi</taxon>
        <taxon>Dikarya</taxon>
        <taxon>Ascomycota</taxon>
        <taxon>Pezizomycotina</taxon>
        <taxon>Lecanoromycetes</taxon>
        <taxon>OSLEUM clade</taxon>
        <taxon>Lecanoromycetidae</taxon>
        <taxon>Lecanorales</taxon>
        <taxon>Lecanorineae</taxon>
        <taxon>Parmeliaceae</taxon>
        <taxon>Letharia</taxon>
    </lineage>
</organism>
<evidence type="ECO:0000313" key="2">
    <source>
        <dbReference type="EMBL" id="KAF6221579.1"/>
    </source>
</evidence>
<protein>
    <recommendedName>
        <fullName evidence="4">F-box domain-containing protein</fullName>
    </recommendedName>
</protein>
<evidence type="ECO:0000313" key="3">
    <source>
        <dbReference type="Proteomes" id="UP000593566"/>
    </source>
</evidence>
<dbReference type="AlphaFoldDB" id="A0A8H6CDT7"/>
<evidence type="ECO:0000256" key="1">
    <source>
        <dbReference type="SAM" id="MobiDB-lite"/>
    </source>
</evidence>
<feature type="region of interest" description="Disordered" evidence="1">
    <location>
        <begin position="1"/>
        <end position="20"/>
    </location>
</feature>
<evidence type="ECO:0008006" key="4">
    <source>
        <dbReference type="Google" id="ProtNLM"/>
    </source>
</evidence>
<dbReference type="Proteomes" id="UP000593566">
    <property type="component" value="Unassembled WGS sequence"/>
</dbReference>
<dbReference type="EMBL" id="JACCJB010000014">
    <property type="protein sequence ID" value="KAF6221579.1"/>
    <property type="molecule type" value="Genomic_DNA"/>
</dbReference>
<proteinExistence type="predicted"/>
<dbReference type="GeneID" id="59330848"/>
<sequence>MARTRKTPTPATHSARRRSSRLRLLKKRRTLNQCNNQRAGTPAAPKLSFSDLPAEIIIQVFKSVHDFSTAAALSNVSRNLFAIWKQDLPSICRAVLPRAVDCFDEAQGLMEAQSHSAQNQQPSDANQAIIGRAELFFSNAAIAWLASSRYERSVIDHAKGKFDDRGMTTAERTYFVKAWYRLMTIVTLVKDFEPLPYGRLVSMDFLGFSQMMDVLHWLEYHSQKKKATLKSITLHNDDLRPYIALVGSQRWWSLHFLNKHLTKESFPEQAFPFPWTWTPFYTYVFHDHYPEETYLRMDVGLAQLFPSLPKHILEGILDGTVYYFQSQQ</sequence>
<accession>A0A8H6CDT7</accession>
<name>A0A8H6CDT7_9LECA</name>
<keyword evidence="3" id="KW-1185">Reference proteome</keyword>
<dbReference type="RefSeq" id="XP_037151014.1">
    <property type="nucleotide sequence ID" value="XM_037293361.1"/>
</dbReference>
<comment type="caution">
    <text evidence="2">The sequence shown here is derived from an EMBL/GenBank/DDBJ whole genome shotgun (WGS) entry which is preliminary data.</text>
</comment>
<reference evidence="2 3" key="1">
    <citation type="journal article" date="2020" name="Genomics">
        <title>Complete, high-quality genomes from long-read metagenomic sequencing of two wolf lichen thalli reveals enigmatic genome architecture.</title>
        <authorList>
            <person name="McKenzie S.K."/>
            <person name="Walston R.F."/>
            <person name="Allen J.L."/>
        </authorList>
    </citation>
    <scope>NUCLEOTIDE SEQUENCE [LARGE SCALE GENOMIC DNA]</scope>
    <source>
        <strain evidence="2">WasteWater1</strain>
    </source>
</reference>